<evidence type="ECO:0000313" key="1">
    <source>
        <dbReference type="EMBL" id="PPQ77456.1"/>
    </source>
</evidence>
<feature type="non-terminal residue" evidence="1">
    <location>
        <position position="1"/>
    </location>
</feature>
<keyword evidence="2" id="KW-1185">Reference proteome</keyword>
<dbReference type="AlphaFoldDB" id="A0A409WG14"/>
<dbReference type="Proteomes" id="UP000284842">
    <property type="component" value="Unassembled WGS sequence"/>
</dbReference>
<protein>
    <submittedName>
        <fullName evidence="1">Uncharacterized protein</fullName>
    </submittedName>
</protein>
<accession>A0A409WG14</accession>
<gene>
    <name evidence="1" type="ORF">CVT24_009916</name>
</gene>
<reference evidence="1 2" key="1">
    <citation type="journal article" date="2018" name="Evol. Lett.">
        <title>Horizontal gene cluster transfer increased hallucinogenic mushroom diversity.</title>
        <authorList>
            <person name="Reynolds H.T."/>
            <person name="Vijayakumar V."/>
            <person name="Gluck-Thaler E."/>
            <person name="Korotkin H.B."/>
            <person name="Matheny P.B."/>
            <person name="Slot J.C."/>
        </authorList>
    </citation>
    <scope>NUCLEOTIDE SEQUENCE [LARGE SCALE GENOMIC DNA]</scope>
    <source>
        <strain evidence="1 2">2629</strain>
    </source>
</reference>
<dbReference type="InParanoid" id="A0A409WG14"/>
<organism evidence="1 2">
    <name type="scientific">Panaeolus cyanescens</name>
    <dbReference type="NCBI Taxonomy" id="181874"/>
    <lineage>
        <taxon>Eukaryota</taxon>
        <taxon>Fungi</taxon>
        <taxon>Dikarya</taxon>
        <taxon>Basidiomycota</taxon>
        <taxon>Agaricomycotina</taxon>
        <taxon>Agaricomycetes</taxon>
        <taxon>Agaricomycetidae</taxon>
        <taxon>Agaricales</taxon>
        <taxon>Agaricineae</taxon>
        <taxon>Galeropsidaceae</taxon>
        <taxon>Panaeolus</taxon>
    </lineage>
</organism>
<proteinExistence type="predicted"/>
<dbReference type="EMBL" id="NHTK01005496">
    <property type="protein sequence ID" value="PPQ77456.1"/>
    <property type="molecule type" value="Genomic_DNA"/>
</dbReference>
<dbReference type="GO" id="GO:0005829">
    <property type="term" value="C:cytosol"/>
    <property type="evidence" value="ECO:0007669"/>
    <property type="project" value="TreeGrafter"/>
</dbReference>
<dbReference type="STRING" id="181874.A0A409WG14"/>
<dbReference type="GO" id="GO:0070485">
    <property type="term" value="P:dehydro-D-arabinono-1,4-lactone biosynthetic process"/>
    <property type="evidence" value="ECO:0007669"/>
    <property type="project" value="TreeGrafter"/>
</dbReference>
<sequence length="167" mass="18734">PLPVLLRLALLILHNPPYEPLDILLSYSHLCLQNATFLQFIPHFYARAQIKQLMAASPLSMGLLTPSPPDWHPAPPALRSAVKDALATWDADFPNLAVGFSMRQLDALSTQIPLVIGFSNPREVHEAVSIWREVTNGGEHSHRKEGEERVVRIIREAGYLDWSWSSP</sequence>
<dbReference type="InterPro" id="IPR020471">
    <property type="entry name" value="AKR"/>
</dbReference>
<dbReference type="PANTHER" id="PTHR42686:SF1">
    <property type="entry name" value="GH17980P-RELATED"/>
    <property type="match status" value="1"/>
</dbReference>
<dbReference type="GO" id="GO:0045290">
    <property type="term" value="F:D-arabinose 1-dehydrogenase [NAD(P)+] activity"/>
    <property type="evidence" value="ECO:0007669"/>
    <property type="project" value="TreeGrafter"/>
</dbReference>
<dbReference type="OrthoDB" id="5286008at2759"/>
<evidence type="ECO:0000313" key="2">
    <source>
        <dbReference type="Proteomes" id="UP000284842"/>
    </source>
</evidence>
<comment type="caution">
    <text evidence="1">The sequence shown here is derived from an EMBL/GenBank/DDBJ whole genome shotgun (WGS) entry which is preliminary data.</text>
</comment>
<dbReference type="PANTHER" id="PTHR42686">
    <property type="entry name" value="GH17980P-RELATED"/>
    <property type="match status" value="1"/>
</dbReference>
<name>A0A409WG14_9AGAR</name>